<gene>
    <name evidence="3" type="ORF">NQ317_009682</name>
</gene>
<dbReference type="Gene3D" id="3.40.50.1820">
    <property type="entry name" value="alpha/beta hydrolase"/>
    <property type="match status" value="1"/>
</dbReference>
<dbReference type="PANTHER" id="PTHR11731:SF154">
    <property type="entry name" value="VENOM DIPEPTIDYL PEPTIDASE 4-LIKE PROTEIN"/>
    <property type="match status" value="1"/>
</dbReference>
<feature type="domain" description="Dipeptidylpeptidase IV N-terminal" evidence="2">
    <location>
        <begin position="3"/>
        <end position="158"/>
    </location>
</feature>
<name>A0ABQ9JHN8_9CUCU</name>
<reference evidence="3" key="1">
    <citation type="journal article" date="2023" name="Insect Mol. Biol.">
        <title>Genome sequencing provides insights into the evolution of gene families encoding plant cell wall-degrading enzymes in longhorned beetles.</title>
        <authorList>
            <person name="Shin N.R."/>
            <person name="Okamura Y."/>
            <person name="Kirsch R."/>
            <person name="Pauchet Y."/>
        </authorList>
    </citation>
    <scope>NUCLEOTIDE SEQUENCE</scope>
    <source>
        <strain evidence="3">MMC_N1</strain>
    </source>
</reference>
<dbReference type="Pfam" id="PF00326">
    <property type="entry name" value="Peptidase_S9"/>
    <property type="match status" value="1"/>
</dbReference>
<evidence type="ECO:0000313" key="3">
    <source>
        <dbReference type="EMBL" id="KAJ8977429.1"/>
    </source>
</evidence>
<comment type="caution">
    <text evidence="3">The sequence shown here is derived from an EMBL/GenBank/DDBJ whole genome shotgun (WGS) entry which is preliminary data.</text>
</comment>
<dbReference type="EMBL" id="JAPWTJ010000549">
    <property type="protein sequence ID" value="KAJ8977429.1"/>
    <property type="molecule type" value="Genomic_DNA"/>
</dbReference>
<accession>A0ABQ9JHN8</accession>
<dbReference type="InterPro" id="IPR050278">
    <property type="entry name" value="Serine_Prot_S9B/DPPIV"/>
</dbReference>
<dbReference type="InterPro" id="IPR002469">
    <property type="entry name" value="Peptidase_S9B_N"/>
</dbReference>
<proteinExistence type="predicted"/>
<evidence type="ECO:0000259" key="2">
    <source>
        <dbReference type="Pfam" id="PF00930"/>
    </source>
</evidence>
<dbReference type="SUPFAM" id="SSF53474">
    <property type="entry name" value="alpha/beta-Hydrolases"/>
    <property type="match status" value="1"/>
</dbReference>
<evidence type="ECO:0000313" key="4">
    <source>
        <dbReference type="Proteomes" id="UP001162164"/>
    </source>
</evidence>
<dbReference type="Gene3D" id="2.140.10.30">
    <property type="entry name" value="Dipeptidylpeptidase IV, N-terminal domain"/>
    <property type="match status" value="1"/>
</dbReference>
<dbReference type="InterPro" id="IPR001375">
    <property type="entry name" value="Peptidase_S9_cat"/>
</dbReference>
<sequence length="462" mass="52566">MISTNRIQNESITIRCNLTGLCQEEETYVEESGWLSPAIPTYNKDGTQKIEILPQPEDDDRFFHIVLTDIDSGNKTRLTNGRKTVTSIHGWDEDNGLIYYAGSAVDTPSQQHIYVVSIDGEDRCLSCEMIVDDEYCQYATGYFSTSFSYHVKVCSGPNPIYVRVENTFNSSDGIVWQDNESLRASLALKNLPIIRKLTVPINDQFVARVKLVLPHDLDESGTTKYPAIVYVYAGPDSNQISDTFSVGIQNYIATNRGYIYIYIDGRGSGRDGLNKMFQIYKNLATVEIQDQITVTKYLQENLPYIDANRTGIWGWSYGGFASSWVLATDTDHVFNFALAVAPVTNFIYYDTIYTERYMGLPTAEDNEIGYNNTDVSRQAEAFRGRRYFIIHGNADDNVHYQNAMILVKALEHADIEFRQQSYPDEAHSLSSVTRHLYHTIDKYFARCFDRESPPIVTWNTKA</sequence>
<evidence type="ECO:0008006" key="5">
    <source>
        <dbReference type="Google" id="ProtNLM"/>
    </source>
</evidence>
<feature type="domain" description="Peptidase S9 prolyl oligopeptidase catalytic" evidence="1">
    <location>
        <begin position="249"/>
        <end position="449"/>
    </location>
</feature>
<protein>
    <recommendedName>
        <fullName evidence="5">Venom dipeptidyl peptidase 4</fullName>
    </recommendedName>
</protein>
<dbReference type="InterPro" id="IPR029058">
    <property type="entry name" value="AB_hydrolase_fold"/>
</dbReference>
<evidence type="ECO:0000259" key="1">
    <source>
        <dbReference type="Pfam" id="PF00326"/>
    </source>
</evidence>
<dbReference type="SUPFAM" id="SSF82171">
    <property type="entry name" value="DPP6 N-terminal domain-like"/>
    <property type="match status" value="1"/>
</dbReference>
<keyword evidence="4" id="KW-1185">Reference proteome</keyword>
<dbReference type="Pfam" id="PF00930">
    <property type="entry name" value="DPPIV_N"/>
    <property type="match status" value="1"/>
</dbReference>
<dbReference type="PANTHER" id="PTHR11731">
    <property type="entry name" value="PROTEASE FAMILY S9B,C DIPEPTIDYL-PEPTIDASE IV-RELATED"/>
    <property type="match status" value="1"/>
</dbReference>
<dbReference type="Proteomes" id="UP001162164">
    <property type="component" value="Unassembled WGS sequence"/>
</dbReference>
<organism evidence="3 4">
    <name type="scientific">Molorchus minor</name>
    <dbReference type="NCBI Taxonomy" id="1323400"/>
    <lineage>
        <taxon>Eukaryota</taxon>
        <taxon>Metazoa</taxon>
        <taxon>Ecdysozoa</taxon>
        <taxon>Arthropoda</taxon>
        <taxon>Hexapoda</taxon>
        <taxon>Insecta</taxon>
        <taxon>Pterygota</taxon>
        <taxon>Neoptera</taxon>
        <taxon>Endopterygota</taxon>
        <taxon>Coleoptera</taxon>
        <taxon>Polyphaga</taxon>
        <taxon>Cucujiformia</taxon>
        <taxon>Chrysomeloidea</taxon>
        <taxon>Cerambycidae</taxon>
        <taxon>Lamiinae</taxon>
        <taxon>Monochamini</taxon>
        <taxon>Molorchus</taxon>
    </lineage>
</organism>